<accession>A0A6J7EAG2</accession>
<protein>
    <submittedName>
        <fullName evidence="2">Unannotated protein</fullName>
    </submittedName>
</protein>
<dbReference type="InterPro" id="IPR011008">
    <property type="entry name" value="Dimeric_a/b-barrel"/>
</dbReference>
<dbReference type="EMBL" id="CAFBLQ010000159">
    <property type="protein sequence ID" value="CAB4880177.1"/>
    <property type="molecule type" value="Genomic_DNA"/>
</dbReference>
<reference evidence="2" key="1">
    <citation type="submission" date="2020-05" db="EMBL/GenBank/DDBJ databases">
        <authorList>
            <person name="Chiriac C."/>
            <person name="Salcher M."/>
            <person name="Ghai R."/>
            <person name="Kavagutti S V."/>
        </authorList>
    </citation>
    <scope>NUCLEOTIDE SEQUENCE</scope>
</reference>
<dbReference type="InterPro" id="IPR012577">
    <property type="entry name" value="NIPSNAP"/>
</dbReference>
<organism evidence="2">
    <name type="scientific">freshwater metagenome</name>
    <dbReference type="NCBI Taxonomy" id="449393"/>
    <lineage>
        <taxon>unclassified sequences</taxon>
        <taxon>metagenomes</taxon>
        <taxon>ecological metagenomes</taxon>
    </lineage>
</organism>
<evidence type="ECO:0000313" key="2">
    <source>
        <dbReference type="EMBL" id="CAB4880177.1"/>
    </source>
</evidence>
<dbReference type="Pfam" id="PF07978">
    <property type="entry name" value="NIPSNAP"/>
    <property type="match status" value="1"/>
</dbReference>
<feature type="domain" description="NIPSNAP" evidence="1">
    <location>
        <begin position="4"/>
        <end position="47"/>
    </location>
</feature>
<dbReference type="SUPFAM" id="SSF54909">
    <property type="entry name" value="Dimeric alpha+beta barrel"/>
    <property type="match status" value="1"/>
</dbReference>
<proteinExistence type="predicted"/>
<dbReference type="AlphaFoldDB" id="A0A6J7EAG2"/>
<name>A0A6J7EAG2_9ZZZZ</name>
<dbReference type="Gene3D" id="3.30.70.100">
    <property type="match status" value="1"/>
</dbReference>
<sequence>MIWQLRTYTIKPGEMDGFLDLWRNWVVPARERLGFEIRGGWFDEQDGTFIWLVGHAAPDGWEAIERHYYEEGGRENFPRDPKDFLAQIETRLLSEA</sequence>
<gene>
    <name evidence="2" type="ORF">UFOPK3423_01280</name>
</gene>
<evidence type="ECO:0000259" key="1">
    <source>
        <dbReference type="Pfam" id="PF07978"/>
    </source>
</evidence>